<keyword evidence="3" id="KW-1003">Cell membrane</keyword>
<feature type="domain" description="ABC transmembrane type-1" evidence="8">
    <location>
        <begin position="103"/>
        <end position="314"/>
    </location>
</feature>
<proteinExistence type="inferred from homology"/>
<dbReference type="PROSITE" id="PS50928">
    <property type="entry name" value="ABC_TM1"/>
    <property type="match status" value="1"/>
</dbReference>
<organism evidence="9 10">
    <name type="scientific">Caldanaerobacter subterraneus subsp. pacificus DSM 12653</name>
    <dbReference type="NCBI Taxonomy" id="391606"/>
    <lineage>
        <taxon>Bacteria</taxon>
        <taxon>Bacillati</taxon>
        <taxon>Bacillota</taxon>
        <taxon>Clostridia</taxon>
        <taxon>Thermoanaerobacterales</taxon>
        <taxon>Thermoanaerobacteraceae</taxon>
        <taxon>Caldanaerobacter</taxon>
    </lineage>
</organism>
<comment type="subcellular location">
    <subcellularLocation>
        <location evidence="1 7">Cell membrane</location>
        <topology evidence="1 7">Multi-pass membrane protein</topology>
    </subcellularLocation>
</comment>
<dbReference type="PANTHER" id="PTHR43163">
    <property type="entry name" value="DIPEPTIDE TRANSPORT SYSTEM PERMEASE PROTEIN DPPB-RELATED"/>
    <property type="match status" value="1"/>
</dbReference>
<dbReference type="InterPro" id="IPR035906">
    <property type="entry name" value="MetI-like_sf"/>
</dbReference>
<reference evidence="9 10" key="1">
    <citation type="submission" date="2008-07" db="EMBL/GenBank/DDBJ databases">
        <authorList>
            <person name="Gonzalez J."/>
            <person name="Sokolova T."/>
            <person name="Ferriera S."/>
            <person name="Johnson J."/>
            <person name="Kravitz S."/>
            <person name="Beeson K."/>
            <person name="Sutton G."/>
            <person name="Rogers Y.-H."/>
            <person name="Friedman R."/>
            <person name="Frazier M."/>
            <person name="Venter J.C."/>
        </authorList>
    </citation>
    <scope>NUCLEOTIDE SEQUENCE [LARGE SCALE GENOMIC DNA]</scope>
    <source>
        <strain evidence="9 10">DSM 12653</strain>
    </source>
</reference>
<dbReference type="Gene3D" id="1.10.3720.10">
    <property type="entry name" value="MetI-like"/>
    <property type="match status" value="1"/>
</dbReference>
<evidence type="ECO:0000313" key="9">
    <source>
        <dbReference type="EMBL" id="KKC28707.1"/>
    </source>
</evidence>
<protein>
    <submittedName>
        <fullName evidence="9">ABC-type dipeptide/oligopeptide/nickel transport system, permease component</fullName>
    </submittedName>
</protein>
<dbReference type="GO" id="GO:0055085">
    <property type="term" value="P:transmembrane transport"/>
    <property type="evidence" value="ECO:0007669"/>
    <property type="project" value="InterPro"/>
</dbReference>
<dbReference type="Proteomes" id="UP000010146">
    <property type="component" value="Unassembled WGS sequence"/>
</dbReference>
<evidence type="ECO:0000259" key="8">
    <source>
        <dbReference type="PROSITE" id="PS50928"/>
    </source>
</evidence>
<feature type="transmembrane region" description="Helical" evidence="7">
    <location>
        <begin position="296"/>
        <end position="321"/>
    </location>
</feature>
<comment type="similarity">
    <text evidence="7">Belongs to the binding-protein-dependent transport system permease family.</text>
</comment>
<keyword evidence="4 7" id="KW-0812">Transmembrane</keyword>
<evidence type="ECO:0000256" key="6">
    <source>
        <dbReference type="ARBA" id="ARBA00023136"/>
    </source>
</evidence>
<reference evidence="9 10" key="2">
    <citation type="journal article" date="2015" name="BMC Genomics">
        <title>Analysis of three genomes within the thermophilic bacterial species Caldanaerobacter subterraneus with a focus on carbon monoxide dehydrogenase evolution and hydrolase diversity.</title>
        <authorList>
            <person name="Sant'Anna F.H."/>
            <person name="Lebedinsky A.V."/>
            <person name="Sokolova T.G."/>
            <person name="Robb F.T."/>
            <person name="Gonzalez J.M."/>
        </authorList>
    </citation>
    <scope>NUCLEOTIDE SEQUENCE [LARGE SCALE GENOMIC DNA]</scope>
    <source>
        <strain evidence="9 10">DSM 12653</strain>
    </source>
</reference>
<keyword evidence="5 7" id="KW-1133">Transmembrane helix</keyword>
<feature type="transmembrane region" description="Helical" evidence="7">
    <location>
        <begin position="139"/>
        <end position="160"/>
    </location>
</feature>
<dbReference type="GO" id="GO:0005886">
    <property type="term" value="C:plasma membrane"/>
    <property type="evidence" value="ECO:0007669"/>
    <property type="project" value="UniProtKB-SubCell"/>
</dbReference>
<dbReference type="SUPFAM" id="SSF161098">
    <property type="entry name" value="MetI-like"/>
    <property type="match status" value="1"/>
</dbReference>
<evidence type="ECO:0000256" key="1">
    <source>
        <dbReference type="ARBA" id="ARBA00004651"/>
    </source>
</evidence>
<dbReference type="AlphaFoldDB" id="B7R9E6"/>
<dbReference type="InterPro" id="IPR000515">
    <property type="entry name" value="MetI-like"/>
</dbReference>
<feature type="transmembrane region" description="Helical" evidence="7">
    <location>
        <begin position="20"/>
        <end position="42"/>
    </location>
</feature>
<evidence type="ECO:0000256" key="5">
    <source>
        <dbReference type="ARBA" id="ARBA00022989"/>
    </source>
</evidence>
<dbReference type="PANTHER" id="PTHR43163:SF6">
    <property type="entry name" value="DIPEPTIDE TRANSPORT SYSTEM PERMEASE PROTEIN DPPB-RELATED"/>
    <property type="match status" value="1"/>
</dbReference>
<sequence>MHLGGDLMTQFIIRRLLQSIPTLIGASIIIFLIFALAPGDYVTRQFENPKMTPERMEQLRALYGLDKPLPERYLRWAGNMLRGEMGDSLMFKKPVISVINDFIWNSFLLGVAIMFFEWLIASIIGIYSAVRQYSVFDTIATLIIFMLYSLPSFFLGLLLLKIFAVDLRWFPVGGMITTASNYTGWAHITDVAKHMVLPVATLTLISVGGLSRYFRANMLEVIKQDYIRTARAKGLKERTVIFKHALRNALLPLITLFTLEIPSLFAGAMITERIYNWPGIGKVVLQAIYVRDYPLFLGYTMLITVLTILANILADVLYGIADPRVRLK</sequence>
<reference evidence="10" key="3">
    <citation type="submission" date="2015-02" db="EMBL/GenBank/DDBJ databases">
        <title>Genome analysis of three genomes within the thermophilic hydrogenogenic bacterial species Caldanaerobacter subterraneus.</title>
        <authorList>
            <person name="Sant'Anna F.H."/>
            <person name="Lebedinsky A."/>
            <person name="Sokolova T."/>
            <person name="Robb F.T."/>
            <person name="Gonzalez J.M."/>
        </authorList>
    </citation>
    <scope>NUCLEOTIDE SEQUENCE [LARGE SCALE GENOMIC DNA]</scope>
    <source>
        <strain evidence="10">DSM 12653</strain>
    </source>
</reference>
<dbReference type="InterPro" id="IPR045621">
    <property type="entry name" value="BPD_transp_1_N"/>
</dbReference>
<evidence type="ECO:0000256" key="4">
    <source>
        <dbReference type="ARBA" id="ARBA00022692"/>
    </source>
</evidence>
<feature type="transmembrane region" description="Helical" evidence="7">
    <location>
        <begin position="167"/>
        <end position="188"/>
    </location>
</feature>
<feature type="transmembrane region" description="Helical" evidence="7">
    <location>
        <begin position="249"/>
        <end position="270"/>
    </location>
</feature>
<evidence type="ECO:0000256" key="7">
    <source>
        <dbReference type="RuleBase" id="RU363032"/>
    </source>
</evidence>
<accession>B7R9E6</accession>
<feature type="transmembrane region" description="Helical" evidence="7">
    <location>
        <begin position="194"/>
        <end position="214"/>
    </location>
</feature>
<feature type="transmembrane region" description="Helical" evidence="7">
    <location>
        <begin position="102"/>
        <end position="127"/>
    </location>
</feature>
<keyword evidence="6 7" id="KW-0472">Membrane</keyword>
<dbReference type="CDD" id="cd06261">
    <property type="entry name" value="TM_PBP2"/>
    <property type="match status" value="1"/>
</dbReference>
<evidence type="ECO:0000256" key="3">
    <source>
        <dbReference type="ARBA" id="ARBA00022475"/>
    </source>
</evidence>
<dbReference type="Pfam" id="PF19300">
    <property type="entry name" value="BPD_transp_1_N"/>
    <property type="match status" value="1"/>
</dbReference>
<dbReference type="EMBL" id="ABXP02000116">
    <property type="protein sequence ID" value="KKC28707.1"/>
    <property type="molecule type" value="Genomic_DNA"/>
</dbReference>
<name>B7R9E6_9THEO</name>
<evidence type="ECO:0000313" key="10">
    <source>
        <dbReference type="Proteomes" id="UP000010146"/>
    </source>
</evidence>
<comment type="caution">
    <text evidence="9">The sequence shown here is derived from an EMBL/GenBank/DDBJ whole genome shotgun (WGS) entry which is preliminary data.</text>
</comment>
<keyword evidence="2 7" id="KW-0813">Transport</keyword>
<gene>
    <name evidence="9" type="ORF">CDSM653_02270</name>
</gene>
<evidence type="ECO:0000256" key="2">
    <source>
        <dbReference type="ARBA" id="ARBA00022448"/>
    </source>
</evidence>
<dbReference type="Pfam" id="PF00528">
    <property type="entry name" value="BPD_transp_1"/>
    <property type="match status" value="1"/>
</dbReference>